<evidence type="ECO:0000313" key="3">
    <source>
        <dbReference type="Proteomes" id="UP000054387"/>
    </source>
</evidence>
<gene>
    <name evidence="2" type="ORF">AUR64_01860</name>
</gene>
<keyword evidence="1" id="KW-0472">Membrane</keyword>
<keyword evidence="1" id="KW-1133">Transmembrane helix</keyword>
<organism evidence="2 3">
    <name type="scientific">Haloprofundus marisrubri</name>
    <dbReference type="NCBI Taxonomy" id="1514971"/>
    <lineage>
        <taxon>Archaea</taxon>
        <taxon>Methanobacteriati</taxon>
        <taxon>Methanobacteriota</taxon>
        <taxon>Stenosarchaea group</taxon>
        <taxon>Halobacteria</taxon>
        <taxon>Halobacteriales</taxon>
        <taxon>Haloferacaceae</taxon>
        <taxon>Haloprofundus</taxon>
    </lineage>
</organism>
<reference evidence="2 3" key="1">
    <citation type="submission" date="2015-12" db="EMBL/GenBank/DDBJ databases">
        <title>Haloprofundus marisrubri gen. nov., sp. nov., an extremely halophilic archaeon isolated from the Discovery deep brine-seawater interface in the Red Sea.</title>
        <authorList>
            <person name="Zhang G."/>
            <person name="Stingl U."/>
            <person name="Rashid M."/>
        </authorList>
    </citation>
    <scope>NUCLEOTIDE SEQUENCE [LARGE SCALE GENOMIC DNA]</scope>
    <source>
        <strain evidence="2 3">SB9</strain>
    </source>
</reference>
<dbReference type="RefSeq" id="WP_058583427.1">
    <property type="nucleotide sequence ID" value="NZ_LOPU01000037.1"/>
</dbReference>
<keyword evidence="1" id="KW-0812">Transmembrane</keyword>
<comment type="caution">
    <text evidence="2">The sequence shown here is derived from an EMBL/GenBank/DDBJ whole genome shotgun (WGS) entry which is preliminary data.</text>
</comment>
<dbReference type="Proteomes" id="UP000054387">
    <property type="component" value="Unassembled WGS sequence"/>
</dbReference>
<protein>
    <submittedName>
        <fullName evidence="2">Uncharacterized protein</fullName>
    </submittedName>
</protein>
<evidence type="ECO:0000313" key="2">
    <source>
        <dbReference type="EMBL" id="KTG08000.1"/>
    </source>
</evidence>
<keyword evidence="3" id="KW-1185">Reference proteome</keyword>
<feature type="transmembrane region" description="Helical" evidence="1">
    <location>
        <begin position="42"/>
        <end position="61"/>
    </location>
</feature>
<sequence>MLDVTNPRPTKSGVLRAVAFGYFAALLVAAVVLQLFAPDWAAVPLFLLVGVFVSVPCFRLFRRLAAQDHEN</sequence>
<proteinExistence type="predicted"/>
<accession>A0A0W1R552</accession>
<dbReference type="EMBL" id="LOPU01000037">
    <property type="protein sequence ID" value="KTG08000.1"/>
    <property type="molecule type" value="Genomic_DNA"/>
</dbReference>
<evidence type="ECO:0000256" key="1">
    <source>
        <dbReference type="SAM" id="Phobius"/>
    </source>
</evidence>
<name>A0A0W1R552_9EURY</name>
<feature type="transmembrane region" description="Helical" evidence="1">
    <location>
        <begin position="14"/>
        <end position="36"/>
    </location>
</feature>
<dbReference type="AlphaFoldDB" id="A0A0W1R552"/>
<dbReference type="STRING" id="1514971.AUR64_01860"/>